<dbReference type="Pfam" id="PF00126">
    <property type="entry name" value="HTH_1"/>
    <property type="match status" value="1"/>
</dbReference>
<evidence type="ECO:0000256" key="3">
    <source>
        <dbReference type="ARBA" id="ARBA00023125"/>
    </source>
</evidence>
<evidence type="ECO:0000256" key="4">
    <source>
        <dbReference type="ARBA" id="ARBA00023163"/>
    </source>
</evidence>
<dbReference type="Pfam" id="PF03466">
    <property type="entry name" value="LysR_substrate"/>
    <property type="match status" value="1"/>
</dbReference>
<dbReference type="OrthoDB" id="9796526at2"/>
<keyword evidence="2" id="KW-0805">Transcription regulation</keyword>
<dbReference type="InterPro" id="IPR058163">
    <property type="entry name" value="LysR-type_TF_proteobact-type"/>
</dbReference>
<dbReference type="SUPFAM" id="SSF53850">
    <property type="entry name" value="Periplasmic binding protein-like II"/>
    <property type="match status" value="1"/>
</dbReference>
<accession>A0A4P8EFG5</accession>
<sequence length="294" mass="32655">MNAQTLDWSDIPFVLAVCEAGSLSGAARQLGVNHSTVFRRIEAVEARLGVTLFERLSHGYVMTAAGEHFQKNGLQLRDGVNSIQRELGGQDLRLEGALTITTTDSLLYCLTPVFAAFQLKYPDVELRLLSGSRPLDLMQRDADIAMRPTRNPPEHWIGRNLCSIGYATYARGEYADVLLDLPDQQHRWIRLNDSLNQSPMSQITVLQQAEGAPITVANTMMGLFDLVRAGLGIGVLPCYLGETCPELVKVRDPDAGFGSDLWMLAHPDMRRNAKVHAFFEFAARSIREDVKGFH</sequence>
<dbReference type="Gene3D" id="3.40.190.290">
    <property type="match status" value="1"/>
</dbReference>
<dbReference type="GO" id="GO:0006351">
    <property type="term" value="P:DNA-templated transcription"/>
    <property type="evidence" value="ECO:0007669"/>
    <property type="project" value="TreeGrafter"/>
</dbReference>
<dbReference type="RefSeq" id="WP_137193097.1">
    <property type="nucleotide sequence ID" value="NZ_CP039964.1"/>
</dbReference>
<keyword evidence="4" id="KW-0804">Transcription</keyword>
<dbReference type="InterPro" id="IPR036390">
    <property type="entry name" value="WH_DNA-bd_sf"/>
</dbReference>
<dbReference type="Proteomes" id="UP000298631">
    <property type="component" value="Chromosome"/>
</dbReference>
<dbReference type="PROSITE" id="PS50931">
    <property type="entry name" value="HTH_LYSR"/>
    <property type="match status" value="1"/>
</dbReference>
<dbReference type="EMBL" id="CP039964">
    <property type="protein sequence ID" value="QCO55423.1"/>
    <property type="molecule type" value="Genomic_DNA"/>
</dbReference>
<keyword evidence="3" id="KW-0238">DNA-binding</keyword>
<reference evidence="6 7" key="1">
    <citation type="submission" date="2019-05" db="EMBL/GenBank/DDBJ databases">
        <title>Pseudorhodobacter turbinis sp. nov., isolated from the gut of the Korean turban shell.</title>
        <authorList>
            <person name="Jeong Y.-S."/>
            <person name="Kang W.-R."/>
            <person name="Bae J.-W."/>
        </authorList>
    </citation>
    <scope>NUCLEOTIDE SEQUENCE [LARGE SCALE GENOMIC DNA]</scope>
    <source>
        <strain evidence="6 7">S12M18</strain>
    </source>
</reference>
<evidence type="ECO:0000256" key="1">
    <source>
        <dbReference type="ARBA" id="ARBA00009437"/>
    </source>
</evidence>
<evidence type="ECO:0000313" key="6">
    <source>
        <dbReference type="EMBL" id="QCO55423.1"/>
    </source>
</evidence>
<evidence type="ECO:0000313" key="7">
    <source>
        <dbReference type="Proteomes" id="UP000298631"/>
    </source>
</evidence>
<dbReference type="AlphaFoldDB" id="A0A4P8EFG5"/>
<dbReference type="PANTHER" id="PTHR30537:SF3">
    <property type="entry name" value="TRANSCRIPTIONAL REGULATORY PROTEIN"/>
    <property type="match status" value="1"/>
</dbReference>
<evidence type="ECO:0000259" key="5">
    <source>
        <dbReference type="PROSITE" id="PS50931"/>
    </source>
</evidence>
<organism evidence="6 7">
    <name type="scientific">Pseudorhodobacter turbinis</name>
    <dbReference type="NCBI Taxonomy" id="2500533"/>
    <lineage>
        <taxon>Bacteria</taxon>
        <taxon>Pseudomonadati</taxon>
        <taxon>Pseudomonadota</taxon>
        <taxon>Alphaproteobacteria</taxon>
        <taxon>Rhodobacterales</taxon>
        <taxon>Paracoccaceae</taxon>
        <taxon>Pseudorhodobacter</taxon>
    </lineage>
</organism>
<dbReference type="SUPFAM" id="SSF46785">
    <property type="entry name" value="Winged helix' DNA-binding domain"/>
    <property type="match status" value="1"/>
</dbReference>
<dbReference type="KEGG" id="pseb:EOK75_06380"/>
<dbReference type="GO" id="GO:0043565">
    <property type="term" value="F:sequence-specific DNA binding"/>
    <property type="evidence" value="ECO:0007669"/>
    <property type="project" value="TreeGrafter"/>
</dbReference>
<feature type="domain" description="HTH lysR-type" evidence="5">
    <location>
        <begin position="15"/>
        <end position="63"/>
    </location>
</feature>
<dbReference type="InterPro" id="IPR005119">
    <property type="entry name" value="LysR_subst-bd"/>
</dbReference>
<dbReference type="InterPro" id="IPR036388">
    <property type="entry name" value="WH-like_DNA-bd_sf"/>
</dbReference>
<gene>
    <name evidence="6" type="ORF">EOK75_06380</name>
</gene>
<evidence type="ECO:0000256" key="2">
    <source>
        <dbReference type="ARBA" id="ARBA00023015"/>
    </source>
</evidence>
<comment type="similarity">
    <text evidence="1">Belongs to the LysR transcriptional regulatory family.</text>
</comment>
<dbReference type="GO" id="GO:0003700">
    <property type="term" value="F:DNA-binding transcription factor activity"/>
    <property type="evidence" value="ECO:0007669"/>
    <property type="project" value="InterPro"/>
</dbReference>
<protein>
    <submittedName>
        <fullName evidence="6">LysR family transcriptional regulator</fullName>
    </submittedName>
</protein>
<dbReference type="InterPro" id="IPR000847">
    <property type="entry name" value="LysR_HTH_N"/>
</dbReference>
<name>A0A4P8EFG5_9RHOB</name>
<proteinExistence type="inferred from homology"/>
<keyword evidence="7" id="KW-1185">Reference proteome</keyword>
<dbReference type="PANTHER" id="PTHR30537">
    <property type="entry name" value="HTH-TYPE TRANSCRIPTIONAL REGULATOR"/>
    <property type="match status" value="1"/>
</dbReference>
<dbReference type="Gene3D" id="1.10.10.10">
    <property type="entry name" value="Winged helix-like DNA-binding domain superfamily/Winged helix DNA-binding domain"/>
    <property type="match status" value="1"/>
</dbReference>